<feature type="compositionally biased region" description="Polar residues" evidence="1">
    <location>
        <begin position="448"/>
        <end position="465"/>
    </location>
</feature>
<dbReference type="Pfam" id="PF13391">
    <property type="entry name" value="HNH_2"/>
    <property type="match status" value="1"/>
</dbReference>
<evidence type="ECO:0000313" key="3">
    <source>
        <dbReference type="EMBL" id="KAJ5202573.1"/>
    </source>
</evidence>
<sequence>MTPIRDDQHILSEFDDPRRKELIEYLANRYPAHSLVNRKNFFAFWFADIGVLRFLADTRVNRKEEVIRALTNNTLLNVPSLLAGRLQVPKRVENETEDAGKGPSGGDSGKTPVQGASGVKTRESKLPLASKKRTSSDMESSASAPGTNKSEARKAQKSNKQRPTLNQVKPAVAVRDERRCQLTRCGEMGCEVAHIIPSKVDGNVLEQHHFDDIWNWLKAFWGEKKVSKWQELIAEGSEMSVHQVHNLITLDMKIHHFWDHGLVALRPVSRNKDETEMQIAFHWLPLKERFKGRSPNDGVRVNAHPLKDPRFRPVETPGDNYYIAVHREDGSVNLVTSGDIFTLKTTDKKERPLPSFDLLELRWHLSRIAVMQGGGEDDDIGDEPDDGHPFGAPSGSRSPDKLQSPARERSPAIEGPPAEEFSSFWDWSSRPRIEQKSFENMPIRTRRAQSLSPSKLRQTTLQGDISSLIEEGEE</sequence>
<organism evidence="3 4">
    <name type="scientific">Penicillium cf. viridicatum</name>
    <dbReference type="NCBI Taxonomy" id="2972119"/>
    <lineage>
        <taxon>Eukaryota</taxon>
        <taxon>Fungi</taxon>
        <taxon>Dikarya</taxon>
        <taxon>Ascomycota</taxon>
        <taxon>Pezizomycotina</taxon>
        <taxon>Eurotiomycetes</taxon>
        <taxon>Eurotiomycetidae</taxon>
        <taxon>Eurotiales</taxon>
        <taxon>Aspergillaceae</taxon>
        <taxon>Penicillium</taxon>
    </lineage>
</organism>
<dbReference type="OrthoDB" id="5416097at2759"/>
<reference evidence="3" key="2">
    <citation type="journal article" date="2023" name="IMA Fungus">
        <title>Comparative genomic study of the Penicillium genus elucidates a diverse pangenome and 15 lateral gene transfer events.</title>
        <authorList>
            <person name="Petersen C."/>
            <person name="Sorensen T."/>
            <person name="Nielsen M.R."/>
            <person name="Sondergaard T.E."/>
            <person name="Sorensen J.L."/>
            <person name="Fitzpatrick D.A."/>
            <person name="Frisvad J.C."/>
            <person name="Nielsen K.L."/>
        </authorList>
    </citation>
    <scope>NUCLEOTIDE SEQUENCE</scope>
    <source>
        <strain evidence="3">IBT 20477</strain>
    </source>
</reference>
<feature type="region of interest" description="Disordered" evidence="1">
    <location>
        <begin position="373"/>
        <end position="474"/>
    </location>
</feature>
<evidence type="ECO:0000313" key="4">
    <source>
        <dbReference type="Proteomes" id="UP001150942"/>
    </source>
</evidence>
<proteinExistence type="predicted"/>
<feature type="region of interest" description="Disordered" evidence="1">
    <location>
        <begin position="92"/>
        <end position="170"/>
    </location>
</feature>
<protein>
    <recommendedName>
        <fullName evidence="2">HNH nuclease domain-containing protein</fullName>
    </recommendedName>
</protein>
<comment type="caution">
    <text evidence="3">The sequence shown here is derived from an EMBL/GenBank/DDBJ whole genome shotgun (WGS) entry which is preliminary data.</text>
</comment>
<dbReference type="Proteomes" id="UP001150942">
    <property type="component" value="Unassembled WGS sequence"/>
</dbReference>
<feature type="compositionally biased region" description="Acidic residues" evidence="1">
    <location>
        <begin position="375"/>
        <end position="385"/>
    </location>
</feature>
<evidence type="ECO:0000259" key="2">
    <source>
        <dbReference type="Pfam" id="PF13391"/>
    </source>
</evidence>
<feature type="domain" description="HNH nuclease" evidence="2">
    <location>
        <begin position="180"/>
        <end position="265"/>
    </location>
</feature>
<accession>A0A9W9MJS8</accession>
<keyword evidence="4" id="KW-1185">Reference proteome</keyword>
<dbReference type="InterPro" id="IPR003615">
    <property type="entry name" value="HNH_nuc"/>
</dbReference>
<dbReference type="EMBL" id="JAPQKQ010000003">
    <property type="protein sequence ID" value="KAJ5202573.1"/>
    <property type="molecule type" value="Genomic_DNA"/>
</dbReference>
<dbReference type="AlphaFoldDB" id="A0A9W9MJS8"/>
<name>A0A9W9MJS8_9EURO</name>
<gene>
    <name evidence="3" type="ORF">N7449_004652</name>
</gene>
<evidence type="ECO:0000256" key="1">
    <source>
        <dbReference type="SAM" id="MobiDB-lite"/>
    </source>
</evidence>
<feature type="compositionally biased region" description="Polar residues" evidence="1">
    <location>
        <begin position="137"/>
        <end position="149"/>
    </location>
</feature>
<reference evidence="3" key="1">
    <citation type="submission" date="2022-11" db="EMBL/GenBank/DDBJ databases">
        <authorList>
            <person name="Petersen C."/>
        </authorList>
    </citation>
    <scope>NUCLEOTIDE SEQUENCE</scope>
    <source>
        <strain evidence="3">IBT 20477</strain>
    </source>
</reference>